<proteinExistence type="predicted"/>
<dbReference type="AlphaFoldDB" id="A6G025"/>
<organism evidence="1 2">
    <name type="scientific">Plesiocystis pacifica SIR-1</name>
    <dbReference type="NCBI Taxonomy" id="391625"/>
    <lineage>
        <taxon>Bacteria</taxon>
        <taxon>Pseudomonadati</taxon>
        <taxon>Myxococcota</taxon>
        <taxon>Polyangia</taxon>
        <taxon>Nannocystales</taxon>
        <taxon>Nannocystaceae</taxon>
        <taxon>Plesiocystis</taxon>
    </lineage>
</organism>
<dbReference type="EMBL" id="ABCS01000008">
    <property type="protein sequence ID" value="EDM80722.1"/>
    <property type="molecule type" value="Genomic_DNA"/>
</dbReference>
<keyword evidence="2" id="KW-1185">Reference proteome</keyword>
<comment type="caution">
    <text evidence="1">The sequence shown here is derived from an EMBL/GenBank/DDBJ whole genome shotgun (WGS) entry which is preliminary data.</text>
</comment>
<dbReference type="OrthoDB" id="5481789at2"/>
<dbReference type="RefSeq" id="WP_006970074.1">
    <property type="nucleotide sequence ID" value="NZ_ABCS01000008.1"/>
</dbReference>
<evidence type="ECO:0000313" key="1">
    <source>
        <dbReference type="EMBL" id="EDM80722.1"/>
    </source>
</evidence>
<gene>
    <name evidence="1" type="ORF">PPSIR1_12603</name>
</gene>
<evidence type="ECO:0000313" key="2">
    <source>
        <dbReference type="Proteomes" id="UP000005801"/>
    </source>
</evidence>
<dbReference type="Proteomes" id="UP000005801">
    <property type="component" value="Unassembled WGS sequence"/>
</dbReference>
<reference evidence="1 2" key="1">
    <citation type="submission" date="2007-06" db="EMBL/GenBank/DDBJ databases">
        <authorList>
            <person name="Shimkets L."/>
            <person name="Ferriera S."/>
            <person name="Johnson J."/>
            <person name="Kravitz S."/>
            <person name="Beeson K."/>
            <person name="Sutton G."/>
            <person name="Rogers Y.-H."/>
            <person name="Friedman R."/>
            <person name="Frazier M."/>
            <person name="Venter J.C."/>
        </authorList>
    </citation>
    <scope>NUCLEOTIDE SEQUENCE [LARGE SCALE GENOMIC DNA]</scope>
    <source>
        <strain evidence="1 2">SIR-1</strain>
    </source>
</reference>
<protein>
    <submittedName>
        <fullName evidence="1">Uncharacterized protein</fullName>
    </submittedName>
</protein>
<name>A6G025_9BACT</name>
<sequence length="384" mass="41612">MTPQAPKAEQTPHGRAAYDATLAWNGTDYALVWADARDSDSDSAKSELYFRRLSADGELLGPPQRLTTSPARRANTRPALVFDGRGYGLAWRSHVNHQAQTVHFGRLSPEGAFVDAPHAMTGARWYGQGEPALAWSPGEGYGVFWFESVAVNDFTTETSLRYAAFEGSGALHLGPVALTDKTELVGGNAVTAVHSQGRFRVVWSPSWYASHYADVGFDADMGPTRTLYDDPGQSSRRLYSNVLVPTSPAELGLGWLAKRHSGLWFGGLSLDGEITLEPKRVVAGSSNAKRPPKLAWDGVGFSLAWTNSPHDRALHFAQLSTDGAPRGPAVELADRVQRADAIAAAEDHIAVAWTRSLGVDRSEVWVTRLSREGRVLGPDLRVAP</sequence>
<accession>A6G025</accession>